<accession>A0A8K0DH04</accession>
<sequence>MRQQLRRTGGRGSKKVELQPHEEKLLEVLKRETPTPTQATSIMNPDEDIQLNNILNTENDLNDILLRRTTEVNRDEEERHLVAEERDSGAEETQVDHTATITSNQNITPTRRTSHNSRQRGHSAVLVSLLEKYDTLAKKQLELQGNIVESNNNLACALNNVTNDCTFGKKQCIMADN</sequence>
<keyword evidence="2" id="KW-1185">Reference proteome</keyword>
<name>A0A8K0DH04_IGNLU</name>
<evidence type="ECO:0000313" key="2">
    <source>
        <dbReference type="Proteomes" id="UP000801492"/>
    </source>
</evidence>
<gene>
    <name evidence="1" type="ORF">ILUMI_02793</name>
</gene>
<reference evidence="1" key="1">
    <citation type="submission" date="2019-08" db="EMBL/GenBank/DDBJ databases">
        <title>The genome of the North American firefly Photinus pyralis.</title>
        <authorList>
            <consortium name="Photinus pyralis genome working group"/>
            <person name="Fallon T.R."/>
            <person name="Sander Lower S.E."/>
            <person name="Weng J.-K."/>
        </authorList>
    </citation>
    <scope>NUCLEOTIDE SEQUENCE</scope>
    <source>
        <strain evidence="1">TRF0915ILg1</strain>
        <tissue evidence="1">Whole body</tissue>
    </source>
</reference>
<comment type="caution">
    <text evidence="1">The sequence shown here is derived from an EMBL/GenBank/DDBJ whole genome shotgun (WGS) entry which is preliminary data.</text>
</comment>
<protein>
    <submittedName>
        <fullName evidence="1">Uncharacterized protein</fullName>
    </submittedName>
</protein>
<dbReference type="AlphaFoldDB" id="A0A8K0DH04"/>
<evidence type="ECO:0000313" key="1">
    <source>
        <dbReference type="EMBL" id="KAF2903392.1"/>
    </source>
</evidence>
<proteinExistence type="predicted"/>
<dbReference type="Proteomes" id="UP000801492">
    <property type="component" value="Unassembled WGS sequence"/>
</dbReference>
<organism evidence="1 2">
    <name type="scientific">Ignelater luminosus</name>
    <name type="common">Cucubano</name>
    <name type="synonym">Pyrophorus luminosus</name>
    <dbReference type="NCBI Taxonomy" id="2038154"/>
    <lineage>
        <taxon>Eukaryota</taxon>
        <taxon>Metazoa</taxon>
        <taxon>Ecdysozoa</taxon>
        <taxon>Arthropoda</taxon>
        <taxon>Hexapoda</taxon>
        <taxon>Insecta</taxon>
        <taxon>Pterygota</taxon>
        <taxon>Neoptera</taxon>
        <taxon>Endopterygota</taxon>
        <taxon>Coleoptera</taxon>
        <taxon>Polyphaga</taxon>
        <taxon>Elateriformia</taxon>
        <taxon>Elateroidea</taxon>
        <taxon>Elateridae</taxon>
        <taxon>Agrypninae</taxon>
        <taxon>Pyrophorini</taxon>
        <taxon>Ignelater</taxon>
    </lineage>
</organism>
<dbReference type="EMBL" id="VTPC01001038">
    <property type="protein sequence ID" value="KAF2903392.1"/>
    <property type="molecule type" value="Genomic_DNA"/>
</dbReference>